<evidence type="ECO:0000256" key="3">
    <source>
        <dbReference type="ARBA" id="ARBA00022525"/>
    </source>
</evidence>
<evidence type="ECO:0008006" key="8">
    <source>
        <dbReference type="Google" id="ProtNLM"/>
    </source>
</evidence>
<comment type="caution">
    <text evidence="6">The sequence shown here is derived from an EMBL/GenBank/DDBJ whole genome shotgun (WGS) entry which is preliminary data.</text>
</comment>
<dbReference type="InterPro" id="IPR011042">
    <property type="entry name" value="6-blade_b-propeller_TolB-like"/>
</dbReference>
<accession>A0A8S1DPB4</accession>
<keyword evidence="4" id="KW-0472">Membrane</keyword>
<dbReference type="SUPFAM" id="SSF63829">
    <property type="entry name" value="Calcium-dependent phosphotriesterase"/>
    <property type="match status" value="1"/>
</dbReference>
<reference evidence="6 7" key="1">
    <citation type="submission" date="2020-04" db="EMBL/GenBank/DDBJ databases">
        <authorList>
            <person name="Alioto T."/>
            <person name="Alioto T."/>
            <person name="Gomez Garrido J."/>
        </authorList>
    </citation>
    <scope>NUCLEOTIDE SEQUENCE [LARGE SCALE GENOMIC DNA]</scope>
</reference>
<dbReference type="PRINTS" id="PR01366">
    <property type="entry name" value="ROYALJELLY"/>
</dbReference>
<dbReference type="InterPro" id="IPR017996">
    <property type="entry name" value="MRJP/yellow-related"/>
</dbReference>
<name>A0A8S1DPB4_9INSE</name>
<protein>
    <recommendedName>
        <fullName evidence="8">Bee-milk protein</fullName>
    </recommendedName>
</protein>
<comment type="similarity">
    <text evidence="2">Belongs to the major royal jelly protein family.</text>
</comment>
<dbReference type="PANTHER" id="PTHR10009:SF18">
    <property type="entry name" value="PROTEIN YELLOW-LIKE PROTEIN"/>
    <property type="match status" value="1"/>
</dbReference>
<gene>
    <name evidence="6" type="ORF">CLODIP_2_CD09816</name>
</gene>
<evidence type="ECO:0000313" key="7">
    <source>
        <dbReference type="Proteomes" id="UP000494165"/>
    </source>
</evidence>
<dbReference type="EMBL" id="CADEPI010000258">
    <property type="protein sequence ID" value="CAB3382143.1"/>
    <property type="molecule type" value="Genomic_DNA"/>
</dbReference>
<keyword evidence="4" id="KW-0812">Transmembrane</keyword>
<keyword evidence="7" id="KW-1185">Reference proteome</keyword>
<dbReference type="Pfam" id="PF03022">
    <property type="entry name" value="MRJP"/>
    <property type="match status" value="2"/>
</dbReference>
<dbReference type="Proteomes" id="UP000494165">
    <property type="component" value="Unassembled WGS sequence"/>
</dbReference>
<feature type="transmembrane region" description="Helical" evidence="4">
    <location>
        <begin position="391"/>
        <end position="412"/>
    </location>
</feature>
<feature type="chain" id="PRO_5035797067" description="Bee-milk protein" evidence="5">
    <location>
        <begin position="20"/>
        <end position="462"/>
    </location>
</feature>
<dbReference type="GO" id="GO:0005576">
    <property type="term" value="C:extracellular region"/>
    <property type="evidence" value="ECO:0007669"/>
    <property type="project" value="UniProtKB-SubCell"/>
</dbReference>
<keyword evidence="5" id="KW-0732">Signal</keyword>
<dbReference type="OrthoDB" id="9977471at2759"/>
<comment type="subcellular location">
    <subcellularLocation>
        <location evidence="1">Secreted</location>
    </subcellularLocation>
</comment>
<evidence type="ECO:0000256" key="5">
    <source>
        <dbReference type="SAM" id="SignalP"/>
    </source>
</evidence>
<evidence type="ECO:0000256" key="4">
    <source>
        <dbReference type="SAM" id="Phobius"/>
    </source>
</evidence>
<organism evidence="6 7">
    <name type="scientific">Cloeon dipterum</name>
    <dbReference type="NCBI Taxonomy" id="197152"/>
    <lineage>
        <taxon>Eukaryota</taxon>
        <taxon>Metazoa</taxon>
        <taxon>Ecdysozoa</taxon>
        <taxon>Arthropoda</taxon>
        <taxon>Hexapoda</taxon>
        <taxon>Insecta</taxon>
        <taxon>Pterygota</taxon>
        <taxon>Palaeoptera</taxon>
        <taxon>Ephemeroptera</taxon>
        <taxon>Pisciforma</taxon>
        <taxon>Baetidae</taxon>
        <taxon>Cloeon</taxon>
    </lineage>
</organism>
<evidence type="ECO:0000313" key="6">
    <source>
        <dbReference type="EMBL" id="CAB3382143.1"/>
    </source>
</evidence>
<dbReference type="PANTHER" id="PTHR10009">
    <property type="entry name" value="PROTEIN YELLOW-RELATED"/>
    <property type="match status" value="1"/>
</dbReference>
<evidence type="ECO:0000256" key="2">
    <source>
        <dbReference type="ARBA" id="ARBA00009127"/>
    </source>
</evidence>
<feature type="signal peptide" evidence="5">
    <location>
        <begin position="1"/>
        <end position="19"/>
    </location>
</feature>
<evidence type="ECO:0000256" key="1">
    <source>
        <dbReference type="ARBA" id="ARBA00004613"/>
    </source>
</evidence>
<keyword evidence="4" id="KW-1133">Transmembrane helix</keyword>
<keyword evidence="3" id="KW-0964">Secreted</keyword>
<sequence length="462" mass="52550">MTPFFVAILLLGISSLAAATNFTKVFEWNELDYEWPSEARRSQALNNGFFKPEEIIEPLYMAVYESRVFLSLHRYGGIPVSLVSLPTSSASSMSPKLPPFPSWDMHEFGNCNKIEMARGLEVDSVGRLWVLDDGSSKCNSKIWTIDLTKNDQTKLMHQLPSIRHFNDLVLDETPNDTFLYIPLWFQQSISVFSLERNETWTAMMHIIKSSYSIALSPNGQEPRQLYFCNNLNELFSISVTALRSATQCPLYPKLIAKWAGKPYRMMMDNHGTLYSALFFHSYVLSWNTSQPFQGKRFYEFASLNSFNTFPFTIALDQNGTIWMTVVDTNNGEKPRYRLLKASDSEPSLEASSVMPATPTTTEQSSLLISLAPTEETATTTILTLILQQFRLFNYVLFIFVVFNVILLTLLILRKKSNNSLLPNTKEAHQVAIFHEKSVKYQKLHNSVSSLSPTPDQEAVEIS</sequence>
<dbReference type="Gene3D" id="2.120.10.30">
    <property type="entry name" value="TolB, C-terminal domain"/>
    <property type="match status" value="1"/>
</dbReference>
<proteinExistence type="inferred from homology"/>
<dbReference type="AlphaFoldDB" id="A0A8S1DPB4"/>